<feature type="domain" description="Reverse transcriptase" evidence="1">
    <location>
        <begin position="109"/>
        <end position="381"/>
    </location>
</feature>
<dbReference type="SUPFAM" id="SSF53098">
    <property type="entry name" value="Ribonuclease H-like"/>
    <property type="match status" value="1"/>
</dbReference>
<accession>A0ABR3HHM9</accession>
<dbReference type="CDD" id="cd09276">
    <property type="entry name" value="Rnase_HI_RT_non_LTR"/>
    <property type="match status" value="1"/>
</dbReference>
<dbReference type="PANTHER" id="PTHR36688:SF1">
    <property type="entry name" value="ENDONUCLEASE_EXONUCLEASE_PHOSPHATASE DOMAIN-CONTAINING PROTEIN"/>
    <property type="match status" value="1"/>
</dbReference>
<dbReference type="Proteomes" id="UP001549920">
    <property type="component" value="Unassembled WGS sequence"/>
</dbReference>
<keyword evidence="4" id="KW-1185">Reference proteome</keyword>
<evidence type="ECO:0000259" key="2">
    <source>
        <dbReference type="PROSITE" id="PS50879"/>
    </source>
</evidence>
<dbReference type="EMBL" id="JBEUOH010000019">
    <property type="protein sequence ID" value="KAL0869918.1"/>
    <property type="molecule type" value="Genomic_DNA"/>
</dbReference>
<dbReference type="InterPro" id="IPR000477">
    <property type="entry name" value="RT_dom"/>
</dbReference>
<gene>
    <name evidence="3" type="ORF">ABMA27_006115</name>
</gene>
<dbReference type="SUPFAM" id="SSF56672">
    <property type="entry name" value="DNA/RNA polymerases"/>
    <property type="match status" value="1"/>
</dbReference>
<dbReference type="PROSITE" id="PS50878">
    <property type="entry name" value="RT_POL"/>
    <property type="match status" value="1"/>
</dbReference>
<dbReference type="PROSITE" id="PS50879">
    <property type="entry name" value="RNASE_H_1"/>
    <property type="match status" value="1"/>
</dbReference>
<dbReference type="InterPro" id="IPR012337">
    <property type="entry name" value="RNaseH-like_sf"/>
</dbReference>
<dbReference type="PANTHER" id="PTHR36688">
    <property type="entry name" value="ENDO/EXONUCLEASE/PHOSPHATASE DOMAIN-CONTAINING PROTEIN"/>
    <property type="match status" value="1"/>
</dbReference>
<dbReference type="InterPro" id="IPR043502">
    <property type="entry name" value="DNA/RNA_pol_sf"/>
</dbReference>
<protein>
    <recommendedName>
        <fullName evidence="5">RNA-directed DNA polymerase from mobile element jockey</fullName>
    </recommendedName>
</protein>
<sequence>MIWNYMKKFKRLSIQKLPKNDEWIPSFFNKYAPPSPPEKNIDNTLLQQYFSQIGHSKAAFLSQPFSLEEFDIALQSRRNTTPGLDEIPYELIRHLHDNAKHLLLKIFNLLWREQAIPESWKTQCVIPIIKPDKPPNDCNSYRPISLASCIGKIFECMLKIRLDHYVESNNILPNEQFGFRKGRSAAESFTSFVSEIRNSFHSHSSTACVFLDVQGAFDNVNPSILIGILSDIGVPGHVCKWIFNFLYNRTMYVKFNNILHGPKHVFKGTMQGATISPLLYNLYTSQINQYLKQTDVKFLQFADDLLIYTVNRNVNIAVHSLNVALTELHHFYCNKLKLNISPSKSGAMIFSKKYDVCNSVIYFNNSPLPWIQDKKFLGVCLDRKLTFENHINLLIKSSTKALNILRSLAGVNWGSDPKILSMLYKSLVRSHFDYSSLAYMNCNVTLLKKLDIIQNKALRIITGAMCSTPINAMQCESCIPPLILRRIQLASNFCLKLIASDNKSVMDRILPPQSFQISSTPPPKISGSELISGHTPELLRIAMNIYELSINIYKAKPWPLYKTNFVILVNKPYNILRDKINNQMELNQLMENKSYYKLYTDGSKSENGVTSAFYDPQLQMVKSHKIDNNSSIFTAESYAMLLALQHIKNICISSDILILTDSKSLLMALDNNSQRYNINYIIYNIRKIVYEISQLTGKIINFLWVPSHCGITGNEIVDCAARNGFDADHSSLMKIPHTDYQAAITHDLKRLWHEYWNIASTQKGKWYATIQGSPPAKPWYTYKNENIDNRKFITILNRLRFGHCHIPTHLNRLNLIPSAACSHCNEEPAADLEHLFMKCRKFGLQRLVMVSDLQAASDSVPQSLQDLLRDFKFFKALYTFVVTTIGTL</sequence>
<evidence type="ECO:0008006" key="5">
    <source>
        <dbReference type="Google" id="ProtNLM"/>
    </source>
</evidence>
<feature type="domain" description="RNase H type-1" evidence="2">
    <location>
        <begin position="592"/>
        <end position="726"/>
    </location>
</feature>
<comment type="caution">
    <text evidence="3">The sequence shown here is derived from an EMBL/GenBank/DDBJ whole genome shotgun (WGS) entry which is preliminary data.</text>
</comment>
<dbReference type="Gene3D" id="3.30.420.10">
    <property type="entry name" value="Ribonuclease H-like superfamily/Ribonuclease H"/>
    <property type="match status" value="1"/>
</dbReference>
<dbReference type="InterPro" id="IPR036397">
    <property type="entry name" value="RNaseH_sf"/>
</dbReference>
<evidence type="ECO:0000313" key="4">
    <source>
        <dbReference type="Proteomes" id="UP001549920"/>
    </source>
</evidence>
<dbReference type="InterPro" id="IPR052560">
    <property type="entry name" value="RdDP_mobile_element"/>
</dbReference>
<dbReference type="Pfam" id="PF00075">
    <property type="entry name" value="RNase_H"/>
    <property type="match status" value="1"/>
</dbReference>
<organism evidence="3 4">
    <name type="scientific">Loxostege sticticalis</name>
    <name type="common">Beet webworm moth</name>
    <dbReference type="NCBI Taxonomy" id="481309"/>
    <lineage>
        <taxon>Eukaryota</taxon>
        <taxon>Metazoa</taxon>
        <taxon>Ecdysozoa</taxon>
        <taxon>Arthropoda</taxon>
        <taxon>Hexapoda</taxon>
        <taxon>Insecta</taxon>
        <taxon>Pterygota</taxon>
        <taxon>Neoptera</taxon>
        <taxon>Endopterygota</taxon>
        <taxon>Lepidoptera</taxon>
        <taxon>Glossata</taxon>
        <taxon>Ditrysia</taxon>
        <taxon>Pyraloidea</taxon>
        <taxon>Crambidae</taxon>
        <taxon>Pyraustinae</taxon>
        <taxon>Loxostege</taxon>
    </lineage>
</organism>
<dbReference type="CDD" id="cd01650">
    <property type="entry name" value="RT_nLTR_like"/>
    <property type="match status" value="1"/>
</dbReference>
<dbReference type="Pfam" id="PF00078">
    <property type="entry name" value="RVT_1"/>
    <property type="match status" value="1"/>
</dbReference>
<reference evidence="3 4" key="1">
    <citation type="submission" date="2024-06" db="EMBL/GenBank/DDBJ databases">
        <title>A chromosome-level genome assembly of beet webworm, Loxostege sticticalis.</title>
        <authorList>
            <person name="Zhang Y."/>
        </authorList>
    </citation>
    <scope>NUCLEOTIDE SEQUENCE [LARGE SCALE GENOMIC DNA]</scope>
    <source>
        <strain evidence="3">AQ026</strain>
        <tissue evidence="3">Whole body</tissue>
    </source>
</reference>
<evidence type="ECO:0000313" key="3">
    <source>
        <dbReference type="EMBL" id="KAL0869918.1"/>
    </source>
</evidence>
<name>A0ABR3HHM9_LOXSC</name>
<proteinExistence type="predicted"/>
<evidence type="ECO:0000259" key="1">
    <source>
        <dbReference type="PROSITE" id="PS50878"/>
    </source>
</evidence>
<dbReference type="InterPro" id="IPR002156">
    <property type="entry name" value="RNaseH_domain"/>
</dbReference>